<keyword evidence="1" id="KW-1133">Transmembrane helix</keyword>
<dbReference type="EMBL" id="BSNJ01000002">
    <property type="protein sequence ID" value="GLQ20118.1"/>
    <property type="molecule type" value="Genomic_DNA"/>
</dbReference>
<sequence length="139" mass="15065">MRLFKTLKSRKARWIIGLWIGMEVLSLPAAAFVATNMSLPGFSQPAVTWVETGVPGETMLAIRSDSPVMISVTDAVGQVQVITSQAVTCLAPGTTHPRIVHQTRGPQIVSLRFDPNYRPDIRVERSVQVPLAQPCAASA</sequence>
<evidence type="ECO:0000256" key="1">
    <source>
        <dbReference type="SAM" id="Phobius"/>
    </source>
</evidence>
<reference evidence="2" key="1">
    <citation type="journal article" date="2014" name="Int. J. Syst. Evol. Microbiol.">
        <title>Complete genome of a new Firmicutes species belonging to the dominant human colonic microbiota ('Ruminococcus bicirculans') reveals two chromosomes and a selective capacity to utilize plant glucans.</title>
        <authorList>
            <consortium name="NISC Comparative Sequencing Program"/>
            <person name="Wegmann U."/>
            <person name="Louis P."/>
            <person name="Goesmann A."/>
            <person name="Henrissat B."/>
            <person name="Duncan S.H."/>
            <person name="Flint H.J."/>
        </authorList>
    </citation>
    <scope>NUCLEOTIDE SEQUENCE</scope>
    <source>
        <strain evidence="2">NBRC 108216</strain>
    </source>
</reference>
<evidence type="ECO:0000313" key="2">
    <source>
        <dbReference type="EMBL" id="GLQ20118.1"/>
    </source>
</evidence>
<reference evidence="2" key="2">
    <citation type="submission" date="2023-01" db="EMBL/GenBank/DDBJ databases">
        <title>Draft genome sequence of Algimonas porphyrae strain NBRC 108216.</title>
        <authorList>
            <person name="Sun Q."/>
            <person name="Mori K."/>
        </authorList>
    </citation>
    <scope>NUCLEOTIDE SEQUENCE</scope>
    <source>
        <strain evidence="2">NBRC 108216</strain>
    </source>
</reference>
<name>A0ABQ5UXT1_9PROT</name>
<keyword evidence="1" id="KW-0472">Membrane</keyword>
<dbReference type="Proteomes" id="UP001161390">
    <property type="component" value="Unassembled WGS sequence"/>
</dbReference>
<proteinExistence type="predicted"/>
<accession>A0ABQ5UXT1</accession>
<keyword evidence="1" id="KW-0812">Transmembrane</keyword>
<keyword evidence="3" id="KW-1185">Reference proteome</keyword>
<comment type="caution">
    <text evidence="2">The sequence shown here is derived from an EMBL/GenBank/DDBJ whole genome shotgun (WGS) entry which is preliminary data.</text>
</comment>
<gene>
    <name evidence="2" type="ORF">GCM10007854_10730</name>
</gene>
<organism evidence="2 3">
    <name type="scientific">Algimonas porphyrae</name>
    <dbReference type="NCBI Taxonomy" id="1128113"/>
    <lineage>
        <taxon>Bacteria</taxon>
        <taxon>Pseudomonadati</taxon>
        <taxon>Pseudomonadota</taxon>
        <taxon>Alphaproteobacteria</taxon>
        <taxon>Maricaulales</taxon>
        <taxon>Robiginitomaculaceae</taxon>
        <taxon>Algimonas</taxon>
    </lineage>
</organism>
<dbReference type="RefSeq" id="WP_284370396.1">
    <property type="nucleotide sequence ID" value="NZ_BSNJ01000002.1"/>
</dbReference>
<protein>
    <submittedName>
        <fullName evidence="2">Uncharacterized protein</fullName>
    </submittedName>
</protein>
<feature type="transmembrane region" description="Helical" evidence="1">
    <location>
        <begin position="12"/>
        <end position="34"/>
    </location>
</feature>
<evidence type="ECO:0000313" key="3">
    <source>
        <dbReference type="Proteomes" id="UP001161390"/>
    </source>
</evidence>